<proteinExistence type="predicted"/>
<sequence>MSELAHRQQQFAEGLLGQSEAILPHVHSRLFPADAVLQVYRNHFILSLGEVLAGSYPAVKAMVGEAFFDAAARGFVLAEPLCEGSVMHYGAGFGDWLAGLPTTSELSWLGELARFEWALERTSLLAPEVRHWPAERVAALPPAAWQTLVLIPACDLLLFDSLRPVEALWQMALHQGEVVHDLAAPTWLALKKQPDCRVLPLRLSEGEWRLLDGCRQGIALSTLLAQDPQAAEYLTRLVTLGLLVDVTSTLE</sequence>
<dbReference type="RefSeq" id="WP_005303238.1">
    <property type="nucleotide sequence ID" value="NZ_JDWD01000025.1"/>
</dbReference>
<evidence type="ECO:0000313" key="2">
    <source>
        <dbReference type="EMBL" id="EKB27941.1"/>
    </source>
</evidence>
<dbReference type="HOGENOM" id="CLU_086594_2_0_6"/>
<dbReference type="InterPro" id="IPR018640">
    <property type="entry name" value="DUF2063"/>
</dbReference>
<dbReference type="PATRIC" id="fig|1073377.4.peg.2285"/>
<dbReference type="Gene3D" id="1.10.150.690">
    <property type="entry name" value="DUF2063"/>
    <property type="match status" value="1"/>
</dbReference>
<feature type="domain" description="Putative DNA-binding" evidence="1">
    <location>
        <begin position="7"/>
        <end position="97"/>
    </location>
</feature>
<dbReference type="AlphaFoldDB" id="K1JCG4"/>
<reference evidence="2 3" key="1">
    <citation type="submission" date="2012-06" db="EMBL/GenBank/DDBJ databases">
        <title>The Genome Sequence of Aeromonas hydrophila SSU.</title>
        <authorList>
            <consortium name="The Broad Institute Genome Sequencing Platform"/>
            <person name="Earl A."/>
            <person name="Ward D."/>
            <person name="Feldgarden M."/>
            <person name="Gevers D."/>
            <person name="Chopra A."/>
            <person name="Walker B."/>
            <person name="Young S.K."/>
            <person name="Zeng Q."/>
            <person name="Gargeya S."/>
            <person name="Fitzgerald M."/>
            <person name="Haas B."/>
            <person name="Abouelleil A."/>
            <person name="Alvarado L."/>
            <person name="Arachchi H.M."/>
            <person name="Berlin A.M."/>
            <person name="Chapman S.B."/>
            <person name="Goldberg J."/>
            <person name="Griggs A."/>
            <person name="Gujja S."/>
            <person name="Hansen M."/>
            <person name="Howarth C."/>
            <person name="Imamovic A."/>
            <person name="Larimer J."/>
            <person name="McCowan C."/>
            <person name="Montmayeur A."/>
            <person name="Murphy C."/>
            <person name="Neiman D."/>
            <person name="Pearson M."/>
            <person name="Priest M."/>
            <person name="Roberts A."/>
            <person name="Saif S."/>
            <person name="Shea T."/>
            <person name="Sisk P."/>
            <person name="Sykes S."/>
            <person name="Wortman J."/>
            <person name="Nusbaum C."/>
            <person name="Birren B."/>
        </authorList>
    </citation>
    <scope>NUCLEOTIDE SEQUENCE [LARGE SCALE GENOMIC DNA]</scope>
    <source>
        <strain evidence="2 3">SSU</strain>
    </source>
</reference>
<dbReference type="Proteomes" id="UP000005149">
    <property type="component" value="Unassembled WGS sequence"/>
</dbReference>
<gene>
    <name evidence="2" type="ORF">HMPREF1171_02232</name>
</gene>
<comment type="caution">
    <text evidence="2">The sequence shown here is derived from an EMBL/GenBank/DDBJ whole genome shotgun (WGS) entry which is preliminary data.</text>
</comment>
<evidence type="ECO:0000259" key="1">
    <source>
        <dbReference type="Pfam" id="PF09836"/>
    </source>
</evidence>
<protein>
    <recommendedName>
        <fullName evidence="1">Putative DNA-binding domain-containing protein</fullName>
    </recommendedName>
</protein>
<evidence type="ECO:0000313" key="3">
    <source>
        <dbReference type="Proteomes" id="UP000005149"/>
    </source>
</evidence>
<organism evidence="2 3">
    <name type="scientific">Aeromonas dhakensis</name>
    <dbReference type="NCBI Taxonomy" id="196024"/>
    <lineage>
        <taxon>Bacteria</taxon>
        <taxon>Pseudomonadati</taxon>
        <taxon>Pseudomonadota</taxon>
        <taxon>Gammaproteobacteria</taxon>
        <taxon>Aeromonadales</taxon>
        <taxon>Aeromonadaceae</taxon>
        <taxon>Aeromonas</taxon>
    </lineage>
</organism>
<dbReference type="Pfam" id="PF09836">
    <property type="entry name" value="DUF2063"/>
    <property type="match status" value="1"/>
</dbReference>
<accession>K1JCG4</accession>
<name>K1JCG4_9GAMM</name>
<keyword evidence="3" id="KW-1185">Reference proteome</keyword>
<dbReference type="InterPro" id="IPR044922">
    <property type="entry name" value="DUF2063_N_sf"/>
</dbReference>
<dbReference type="EMBL" id="AGWR01000016">
    <property type="protein sequence ID" value="EKB27941.1"/>
    <property type="molecule type" value="Genomic_DNA"/>
</dbReference>